<dbReference type="PANTHER" id="PTHR11533:SF174">
    <property type="entry name" value="PUROMYCIN-SENSITIVE AMINOPEPTIDASE-RELATED"/>
    <property type="match status" value="1"/>
</dbReference>
<dbReference type="InterPro" id="IPR001930">
    <property type="entry name" value="Peptidase_M1"/>
</dbReference>
<dbReference type="GO" id="GO:0016285">
    <property type="term" value="F:alanyl aminopeptidase activity"/>
    <property type="evidence" value="ECO:0007669"/>
    <property type="project" value="UniProtKB-EC"/>
</dbReference>
<dbReference type="CDD" id="cd09602">
    <property type="entry name" value="M1_APN"/>
    <property type="match status" value="1"/>
</dbReference>
<evidence type="ECO:0000256" key="5">
    <source>
        <dbReference type="ARBA" id="ARBA00015611"/>
    </source>
</evidence>
<dbReference type="OrthoDB" id="100605at2"/>
<evidence type="ECO:0000256" key="11">
    <source>
        <dbReference type="ARBA" id="ARBA00023049"/>
    </source>
</evidence>
<dbReference type="Pfam" id="PF17900">
    <property type="entry name" value="Peptidase_M1_N"/>
    <property type="match status" value="1"/>
</dbReference>
<dbReference type="Pfam" id="PF01433">
    <property type="entry name" value="Peptidase_M1"/>
    <property type="match status" value="1"/>
</dbReference>
<dbReference type="PRINTS" id="PR00756">
    <property type="entry name" value="ALADIPTASE"/>
</dbReference>
<feature type="domain" description="Peptidase M1 membrane alanine aminopeptidase" evidence="12">
    <location>
        <begin position="255"/>
        <end position="464"/>
    </location>
</feature>
<reference evidence="14 15" key="1">
    <citation type="submission" date="2014-11" db="EMBL/GenBank/DDBJ databases">
        <authorList>
            <person name="Park G.-S."/>
            <person name="Hong S.-J."/>
            <person name="Jung B.K."/>
            <person name="Khan A.R."/>
            <person name="Kwak Y."/>
            <person name="Shin J.-H."/>
        </authorList>
    </citation>
    <scope>NUCLEOTIDE SEQUENCE [LARGE SCALE GENOMIC DNA]</scope>
    <source>
        <strain evidence="14 15">DSM 27622</strain>
    </source>
</reference>
<name>A0A0G3M4Y4_CHRGL</name>
<evidence type="ECO:0000259" key="12">
    <source>
        <dbReference type="Pfam" id="PF01433"/>
    </source>
</evidence>
<dbReference type="InterPro" id="IPR042097">
    <property type="entry name" value="Aminopeptidase_N-like_N_sf"/>
</dbReference>
<organism evidence="14 15">
    <name type="scientific">Chryseobacterium gallinarum</name>
    <dbReference type="NCBI Taxonomy" id="1324352"/>
    <lineage>
        <taxon>Bacteria</taxon>
        <taxon>Pseudomonadati</taxon>
        <taxon>Bacteroidota</taxon>
        <taxon>Flavobacteriia</taxon>
        <taxon>Flavobacteriales</taxon>
        <taxon>Weeksellaceae</taxon>
        <taxon>Chryseobacterium group</taxon>
        <taxon>Chryseobacterium</taxon>
    </lineage>
</organism>
<proteinExistence type="inferred from homology"/>
<evidence type="ECO:0000256" key="7">
    <source>
        <dbReference type="ARBA" id="ARBA00022670"/>
    </source>
</evidence>
<dbReference type="PATRIC" id="fig|1324352.5.peg.3394"/>
<dbReference type="GO" id="GO:0070006">
    <property type="term" value="F:metalloaminopeptidase activity"/>
    <property type="evidence" value="ECO:0007669"/>
    <property type="project" value="TreeGrafter"/>
</dbReference>
<dbReference type="RefSeq" id="WP_053328684.1">
    <property type="nucleotide sequence ID" value="NZ_CP009928.1"/>
</dbReference>
<evidence type="ECO:0000256" key="3">
    <source>
        <dbReference type="ARBA" id="ARBA00010136"/>
    </source>
</evidence>
<evidence type="ECO:0000256" key="8">
    <source>
        <dbReference type="ARBA" id="ARBA00022723"/>
    </source>
</evidence>
<dbReference type="EMBL" id="CP009928">
    <property type="protein sequence ID" value="AKK73949.1"/>
    <property type="molecule type" value="Genomic_DNA"/>
</dbReference>
<keyword evidence="11" id="KW-0482">Metalloprotease</keyword>
<dbReference type="GO" id="GO:0005615">
    <property type="term" value="C:extracellular space"/>
    <property type="evidence" value="ECO:0007669"/>
    <property type="project" value="TreeGrafter"/>
</dbReference>
<evidence type="ECO:0000313" key="14">
    <source>
        <dbReference type="EMBL" id="AKK73949.1"/>
    </source>
</evidence>
<dbReference type="GO" id="GO:0008270">
    <property type="term" value="F:zinc ion binding"/>
    <property type="evidence" value="ECO:0007669"/>
    <property type="project" value="InterPro"/>
</dbReference>
<keyword evidence="9" id="KW-0378">Hydrolase</keyword>
<keyword evidence="6 14" id="KW-0031">Aminopeptidase</keyword>
<gene>
    <name evidence="14" type="ORF">OK18_16255</name>
</gene>
<dbReference type="Proteomes" id="UP000035213">
    <property type="component" value="Chromosome"/>
</dbReference>
<comment type="similarity">
    <text evidence="3">Belongs to the peptidase M1 family.</text>
</comment>
<evidence type="ECO:0000256" key="1">
    <source>
        <dbReference type="ARBA" id="ARBA00000098"/>
    </source>
</evidence>
<dbReference type="InterPro" id="IPR045357">
    <property type="entry name" value="Aminopeptidase_N-like_N"/>
</dbReference>
<sequence length="855" mass="98208">MKKTGILTLFLVVFNTGYHAQMKSLPKLEAGVSYDLAQFRKNTLSEIIYELNLKIPENKSERIAGTEMLSFNYKKQNDAPLQIDFKEEPSSLMAVSVNGQSIQPVMENEHVIIDAKYLKSGANQIHFTFLAGNGALNRRDGYLYALFVPDRARTMFPCFDQPNLKAKYSLTLTIPEKWSAIANGKLKETTVQQGKKTLQFNQSDLIPTYLFSFAAGDFKNFTEKISEQDSRMLYRETDSVKIKSSMDSIYTLYRNSLDYYEKWTGIKHPFQKHGMVVIPDFQFGGMEHPGAILFQNSTLFLDQNATQNQLNNRSNLIAHEVAHLWFGDMVTMDWFNDVWMKEVFANFMADKSTGASADKSVYDLKFLTTHFPAAYGVDRTLGANPIRQVLDNLKNAGMMYGSIIYNKAPIMMRQLELLIGEENFKKGVSEYLKKYAYSNATWPDLITILDQHTPEDLQSWNKVWVNDPGRPVIDYDIQYKGNTIDRFTISQHPEYGKEQKVWPQEFQISLFYTDKVEKVNVKLSGKHQEISAFKGKTKPLFILQNSSGTGYGVFGIDKAMMLNFSVIKDPVNRASAYISLYENMLAGSGVSPLELFQFFAGELQKENTELNLRLITGYISTIYWEFLPENMRLRESENIENKLWEALQVQKAKNNKKILFDSYQNIFQSQKAYDNLFTIWKSQTPPQDVFLNDEDFTSLALSLSLRSTNNNDLLQEQLTRIKNPDRVNRFKIIMQAASSDQKVRDEFFNGLMQKQNRVNESAVGAALGYLHHPLRQQTSVNYLPKTLDVLQEIQKTGDIFFPDNWLRSTFSSYQTPKALDIVNQFLSQNPDYNAVLKNKILQATDNLRRAQNLVK</sequence>
<dbReference type="GO" id="GO:0005737">
    <property type="term" value="C:cytoplasm"/>
    <property type="evidence" value="ECO:0007669"/>
    <property type="project" value="TreeGrafter"/>
</dbReference>
<dbReference type="AlphaFoldDB" id="A0A0G3M4Y4"/>
<dbReference type="PANTHER" id="PTHR11533">
    <property type="entry name" value="PROTEASE M1 ZINC METALLOPROTEASE"/>
    <property type="match status" value="1"/>
</dbReference>
<dbReference type="KEGG" id="cgn:OK18_16255"/>
<dbReference type="GO" id="GO:0006508">
    <property type="term" value="P:proteolysis"/>
    <property type="evidence" value="ECO:0007669"/>
    <property type="project" value="UniProtKB-KW"/>
</dbReference>
<dbReference type="InterPro" id="IPR050344">
    <property type="entry name" value="Peptidase_M1_aminopeptidases"/>
</dbReference>
<dbReference type="SUPFAM" id="SSF55486">
    <property type="entry name" value="Metalloproteases ('zincins'), catalytic domain"/>
    <property type="match status" value="1"/>
</dbReference>
<accession>A0A0G3M4Y4</accession>
<protein>
    <recommendedName>
        <fullName evidence="5">Aminopeptidase N</fullName>
        <ecNumber evidence="4">3.4.11.2</ecNumber>
    </recommendedName>
</protein>
<dbReference type="EC" id="3.4.11.2" evidence="4"/>
<dbReference type="GO" id="GO:0016020">
    <property type="term" value="C:membrane"/>
    <property type="evidence" value="ECO:0007669"/>
    <property type="project" value="TreeGrafter"/>
</dbReference>
<evidence type="ECO:0000256" key="10">
    <source>
        <dbReference type="ARBA" id="ARBA00022833"/>
    </source>
</evidence>
<comment type="catalytic activity">
    <reaction evidence="1">
        <text>Release of an N-terminal amino acid, Xaa-|-Yaa- from a peptide, amide or arylamide. Xaa is preferably Ala, but may be most amino acids including Pro (slow action). When a terminal hydrophobic residue is followed by a prolyl residue, the two may be released as an intact Xaa-Pro dipeptide.</text>
        <dbReference type="EC" id="3.4.11.2"/>
    </reaction>
</comment>
<keyword evidence="10" id="KW-0862">Zinc</keyword>
<dbReference type="GO" id="GO:0043171">
    <property type="term" value="P:peptide catabolic process"/>
    <property type="evidence" value="ECO:0007669"/>
    <property type="project" value="TreeGrafter"/>
</dbReference>
<evidence type="ECO:0000256" key="4">
    <source>
        <dbReference type="ARBA" id="ARBA00012564"/>
    </source>
</evidence>
<comment type="cofactor">
    <cofactor evidence="2">
        <name>Zn(2+)</name>
        <dbReference type="ChEBI" id="CHEBI:29105"/>
    </cofactor>
</comment>
<evidence type="ECO:0000259" key="13">
    <source>
        <dbReference type="Pfam" id="PF17900"/>
    </source>
</evidence>
<dbReference type="SUPFAM" id="SSF63737">
    <property type="entry name" value="Leukotriene A4 hydrolase N-terminal domain"/>
    <property type="match status" value="1"/>
</dbReference>
<evidence type="ECO:0000313" key="15">
    <source>
        <dbReference type="Proteomes" id="UP000035213"/>
    </source>
</evidence>
<feature type="domain" description="Aminopeptidase N-like N-terminal" evidence="13">
    <location>
        <begin position="147"/>
        <end position="210"/>
    </location>
</feature>
<dbReference type="STRING" id="1324352.OK18_16255"/>
<evidence type="ECO:0000256" key="2">
    <source>
        <dbReference type="ARBA" id="ARBA00001947"/>
    </source>
</evidence>
<keyword evidence="8" id="KW-0479">Metal-binding</keyword>
<keyword evidence="7" id="KW-0645">Protease</keyword>
<dbReference type="InterPro" id="IPR014782">
    <property type="entry name" value="Peptidase_M1_dom"/>
</dbReference>
<dbReference type="GO" id="GO:0042277">
    <property type="term" value="F:peptide binding"/>
    <property type="evidence" value="ECO:0007669"/>
    <property type="project" value="TreeGrafter"/>
</dbReference>
<evidence type="ECO:0000256" key="6">
    <source>
        <dbReference type="ARBA" id="ARBA00022438"/>
    </source>
</evidence>
<evidence type="ECO:0000256" key="9">
    <source>
        <dbReference type="ARBA" id="ARBA00022801"/>
    </source>
</evidence>
<dbReference type="Gene3D" id="1.10.390.10">
    <property type="entry name" value="Neutral Protease Domain 2"/>
    <property type="match status" value="1"/>
</dbReference>
<dbReference type="Gene3D" id="2.60.40.1730">
    <property type="entry name" value="tricorn interacting facor f3 domain"/>
    <property type="match status" value="1"/>
</dbReference>
<dbReference type="InterPro" id="IPR027268">
    <property type="entry name" value="Peptidase_M4/M1_CTD_sf"/>
</dbReference>